<evidence type="ECO:0000313" key="6">
    <source>
        <dbReference type="Proteomes" id="UP000766698"/>
    </source>
</evidence>
<reference evidence="6" key="1">
    <citation type="journal article" date="2020" name="Syst. Appl. Microbiol.">
        <title>Streptomyces alkaliterrae sp. nov., isolated from an alkaline soil, and emended descriptions of Streptomyces alkaliphilus, Streptomyces calidiresistens and Streptomyces durbertensis.</title>
        <authorList>
            <person name="Swiecimska M."/>
            <person name="Golinska P."/>
            <person name="Nouioui I."/>
            <person name="Wypij M."/>
            <person name="Rai M."/>
            <person name="Sangal V."/>
            <person name="Goodfellow M."/>
        </authorList>
    </citation>
    <scope>NUCLEOTIDE SEQUENCE [LARGE SCALE GENOMIC DNA]</scope>
    <source>
        <strain evidence="6">DSM 104538</strain>
    </source>
</reference>
<dbReference type="SMART" id="SM00331">
    <property type="entry name" value="PP2C_SIG"/>
    <property type="match status" value="1"/>
</dbReference>
<feature type="compositionally biased region" description="Low complexity" evidence="3">
    <location>
        <begin position="33"/>
        <end position="42"/>
    </location>
</feature>
<evidence type="ECO:0000313" key="5">
    <source>
        <dbReference type="EMBL" id="MBB1246171.1"/>
    </source>
</evidence>
<dbReference type="Gene3D" id="3.40.50.2300">
    <property type="match status" value="1"/>
</dbReference>
<evidence type="ECO:0000256" key="2">
    <source>
        <dbReference type="PROSITE-ProRule" id="PRU00169"/>
    </source>
</evidence>
<protein>
    <submittedName>
        <fullName evidence="5">Fused response regulator/phosphatase</fullName>
    </submittedName>
</protein>
<keyword evidence="6" id="KW-1185">Reference proteome</keyword>
<sequence>MGTAPRPAVPTEPDRSLTVPGIRRYGSAAVAGSPAAGAGACATDPVTAEDPPSADPGTVPEDPLLHPADPAGEQQLTVLLVEDDAGDALLVEEAVADGNVPLELHWARSLAEAFDSLRQHRPDCVLLDLHLPDARGGEALERVLEKADGAAVVVLTGLAGEQAGFAAVAAGAQDYLLKNRLEPEVFLRAIRYAIERKRTEQAAAALQAGQLQARENRRLERGLLPTPLLHGDAVRVTSRYQPGRAQTLLGGDFYDVVELPDGSTQAVVGDVSGHGPDAAALGVCLRVAWRSFVLAGARGEALLNLLEEILVAERAGPEIFATLTTLSREPGARELRLMRAGHPGVLLRSPDGAVRLEEVPGGPVLGLLPGSASWPVVPVAAPAGQEVMMFTDGLIEGRIGPGPARLGEHGLVRIADRHRHAPADVLLDEMIGTAQELAAGHGGLADDLAVLHLAWEPGR</sequence>
<dbReference type="InterPro" id="IPR052016">
    <property type="entry name" value="Bact_Sigma-Reg"/>
</dbReference>
<keyword evidence="2" id="KW-0597">Phosphoprotein</keyword>
<evidence type="ECO:0000256" key="3">
    <source>
        <dbReference type="SAM" id="MobiDB-lite"/>
    </source>
</evidence>
<accession>A0ABR6ELG5</accession>
<dbReference type="RefSeq" id="WP_182857446.1">
    <property type="nucleotide sequence ID" value="NZ_WMLF01000423.1"/>
</dbReference>
<dbReference type="InterPro" id="IPR001932">
    <property type="entry name" value="PPM-type_phosphatase-like_dom"/>
</dbReference>
<dbReference type="Proteomes" id="UP000766698">
    <property type="component" value="Unassembled WGS sequence"/>
</dbReference>
<proteinExistence type="predicted"/>
<dbReference type="InterPro" id="IPR011006">
    <property type="entry name" value="CheY-like_superfamily"/>
</dbReference>
<dbReference type="SMART" id="SM00448">
    <property type="entry name" value="REC"/>
    <property type="match status" value="1"/>
</dbReference>
<comment type="caution">
    <text evidence="5">The sequence shown here is derived from an EMBL/GenBank/DDBJ whole genome shotgun (WGS) entry which is preliminary data.</text>
</comment>
<dbReference type="SUPFAM" id="SSF52172">
    <property type="entry name" value="CheY-like"/>
    <property type="match status" value="1"/>
</dbReference>
<dbReference type="InterPro" id="IPR001789">
    <property type="entry name" value="Sig_transdc_resp-reg_receiver"/>
</dbReference>
<feature type="modified residue" description="4-aspartylphosphate" evidence="2">
    <location>
        <position position="128"/>
    </location>
</feature>
<feature type="domain" description="Response regulatory" evidence="4">
    <location>
        <begin position="77"/>
        <end position="193"/>
    </location>
</feature>
<dbReference type="PANTHER" id="PTHR43156">
    <property type="entry name" value="STAGE II SPORULATION PROTEIN E-RELATED"/>
    <property type="match status" value="1"/>
</dbReference>
<dbReference type="PROSITE" id="PS50110">
    <property type="entry name" value="RESPONSE_REGULATORY"/>
    <property type="match status" value="1"/>
</dbReference>
<keyword evidence="1" id="KW-0378">Hydrolase</keyword>
<dbReference type="PANTHER" id="PTHR43156:SF2">
    <property type="entry name" value="STAGE II SPORULATION PROTEIN E"/>
    <property type="match status" value="1"/>
</dbReference>
<name>A0ABR6ELG5_9ACTN</name>
<evidence type="ECO:0000259" key="4">
    <source>
        <dbReference type="PROSITE" id="PS50110"/>
    </source>
</evidence>
<evidence type="ECO:0000256" key="1">
    <source>
        <dbReference type="ARBA" id="ARBA00022801"/>
    </source>
</evidence>
<dbReference type="EMBL" id="WMLF01000423">
    <property type="protein sequence ID" value="MBB1246171.1"/>
    <property type="molecule type" value="Genomic_DNA"/>
</dbReference>
<dbReference type="Pfam" id="PF07228">
    <property type="entry name" value="SpoIIE"/>
    <property type="match status" value="1"/>
</dbReference>
<dbReference type="Pfam" id="PF00072">
    <property type="entry name" value="Response_reg"/>
    <property type="match status" value="1"/>
</dbReference>
<dbReference type="Gene3D" id="3.60.40.10">
    <property type="entry name" value="PPM-type phosphatase domain"/>
    <property type="match status" value="1"/>
</dbReference>
<dbReference type="InterPro" id="IPR036457">
    <property type="entry name" value="PPM-type-like_dom_sf"/>
</dbReference>
<organism evidence="5 6">
    <name type="scientific">Streptomyces durbertensis</name>
    <dbReference type="NCBI Taxonomy" id="2448886"/>
    <lineage>
        <taxon>Bacteria</taxon>
        <taxon>Bacillati</taxon>
        <taxon>Actinomycetota</taxon>
        <taxon>Actinomycetes</taxon>
        <taxon>Kitasatosporales</taxon>
        <taxon>Streptomycetaceae</taxon>
        <taxon>Streptomyces</taxon>
    </lineage>
</organism>
<gene>
    <name evidence="5" type="ORF">GL263_21825</name>
</gene>
<feature type="region of interest" description="Disordered" evidence="3">
    <location>
        <begin position="33"/>
        <end position="69"/>
    </location>
</feature>